<dbReference type="Gene3D" id="3.40.50.300">
    <property type="entry name" value="P-loop containing nucleotide triphosphate hydrolases"/>
    <property type="match status" value="1"/>
</dbReference>
<evidence type="ECO:0000256" key="3">
    <source>
        <dbReference type="SAM" id="MobiDB-lite"/>
    </source>
</evidence>
<dbReference type="GO" id="GO:0004176">
    <property type="term" value="F:ATP-dependent peptidase activity"/>
    <property type="evidence" value="ECO:0007669"/>
    <property type="project" value="InterPro"/>
</dbReference>
<keyword evidence="1" id="KW-0645">Protease</keyword>
<dbReference type="Gene3D" id="1.10.8.60">
    <property type="match status" value="1"/>
</dbReference>
<dbReference type="Pfam" id="PF00004">
    <property type="entry name" value="AAA"/>
    <property type="match status" value="1"/>
</dbReference>
<dbReference type="AlphaFoldDB" id="A0AAW1SIS8"/>
<dbReference type="EMBL" id="JALJOU010000003">
    <property type="protein sequence ID" value="KAK9845418.1"/>
    <property type="molecule type" value="Genomic_DNA"/>
</dbReference>
<dbReference type="SUPFAM" id="SSF52540">
    <property type="entry name" value="P-loop containing nucleoside triphosphate hydrolases"/>
    <property type="match status" value="1"/>
</dbReference>
<name>A0AAW1SIS8_9CHLO</name>
<feature type="domain" description="AAA+ ATPase" evidence="4">
    <location>
        <begin position="318"/>
        <end position="458"/>
    </location>
</feature>
<evidence type="ECO:0000259" key="4">
    <source>
        <dbReference type="SMART" id="SM00382"/>
    </source>
</evidence>
<reference evidence="5 6" key="1">
    <citation type="journal article" date="2024" name="Nat. Commun.">
        <title>Phylogenomics reveals the evolutionary origins of lichenization in chlorophyte algae.</title>
        <authorList>
            <person name="Puginier C."/>
            <person name="Libourel C."/>
            <person name="Otte J."/>
            <person name="Skaloud P."/>
            <person name="Haon M."/>
            <person name="Grisel S."/>
            <person name="Petersen M."/>
            <person name="Berrin J.G."/>
            <person name="Delaux P.M."/>
            <person name="Dal Grande F."/>
            <person name="Keller J."/>
        </authorList>
    </citation>
    <scope>NUCLEOTIDE SEQUENCE [LARGE SCALE GENOMIC DNA]</scope>
    <source>
        <strain evidence="5 6">SAG 245.80</strain>
    </source>
</reference>
<keyword evidence="2" id="KW-0378">Hydrolase</keyword>
<dbReference type="PROSITE" id="PS00674">
    <property type="entry name" value="AAA"/>
    <property type="match status" value="1"/>
</dbReference>
<dbReference type="GO" id="GO:0045037">
    <property type="term" value="P:protein import into chloroplast stroma"/>
    <property type="evidence" value="ECO:0007669"/>
    <property type="project" value="TreeGrafter"/>
</dbReference>
<dbReference type="Gene3D" id="1.20.58.760">
    <property type="entry name" value="Peptidase M41"/>
    <property type="match status" value="1"/>
</dbReference>
<gene>
    <name evidence="5" type="ORF">WJX81_006080</name>
</gene>
<evidence type="ECO:0000256" key="1">
    <source>
        <dbReference type="ARBA" id="ARBA00022670"/>
    </source>
</evidence>
<feature type="compositionally biased region" description="Basic and acidic residues" evidence="3">
    <location>
        <begin position="9"/>
        <end position="32"/>
    </location>
</feature>
<dbReference type="InterPro" id="IPR041569">
    <property type="entry name" value="AAA_lid_3"/>
</dbReference>
<dbReference type="GO" id="GO:0009507">
    <property type="term" value="C:chloroplast"/>
    <property type="evidence" value="ECO:0007669"/>
    <property type="project" value="TreeGrafter"/>
</dbReference>
<keyword evidence="6" id="KW-1185">Reference proteome</keyword>
<dbReference type="SMART" id="SM00382">
    <property type="entry name" value="AAA"/>
    <property type="match status" value="1"/>
</dbReference>
<dbReference type="GO" id="GO:0004222">
    <property type="term" value="F:metalloendopeptidase activity"/>
    <property type="evidence" value="ECO:0007669"/>
    <property type="project" value="InterPro"/>
</dbReference>
<dbReference type="GO" id="GO:0016887">
    <property type="term" value="F:ATP hydrolysis activity"/>
    <property type="evidence" value="ECO:0007669"/>
    <property type="project" value="InterPro"/>
</dbReference>
<dbReference type="InterPro" id="IPR037219">
    <property type="entry name" value="Peptidase_M41-like"/>
</dbReference>
<sequence>MGEFNRPAEPADDHAPEASTSDRPEEHELPRDVRRALRSGGVAAAAGGVPLAAINWENLTPGAIASGFKTFKDRVYYGDVLPPVGSQTLSYARFLHLLSTRRIKRVVILGDGKVAMVEIPVEGYSLPPEEAPLYDRFDQSIQYVTRENDEAAMEKYRYYVELPGDLWEDGTFMDLIRMNAAPLIGEDGRMQYKDMLRLNQVHTELVVIDPGESYVWLNQFSDQFVPILALLALRVVVGIGDALLKRFSKPKKGAQEALAEEYGRHRATEFNVGSGAGRRGTGVRYADVAGIDHVKADIEAMMAAVLGKGGYEAIGVRPPRGFLMEGPPGTGKTYLAKAMANESGVPFYSANGAEFVEMFEGVAAARIRDLFRVARKNAPSIVFIDEIDAIGKARGGGGGDAGTRERESGLLQLLYEMDGFNQNDRVLVVGATNRMKLLDEALLRPGRFDHTIYMGRPSTSNRFKILQVHAEGKPLSRAGDAVWDSDALLHRTAELTIGYSGAELANLLNEAAILMVRRELPEIDMSVMREAMDKRVLGLPQARLPRSEAKERLAAVEAARAVAACLTPGMPPVEHVSILPRGEYMARIIYQPQEFGSAGDEYHALYSGTARVNAVPDGVPLAPYEMLCGLLVPLYAGRAAEEAYYGRRGVTLSTSKEVSRAGDLAHWLVRKSTLHPALRRVPLSYSMRMDGRPDPTVMNMEPLFEALALQLQKAAHTRALRLVRERRPVIERVAAELLDGGAMEMVEGTRIVELILAMPPAKAHAPVDLLREASAVGAASFGVAGRGRSGAATFGRLPDVWEALVADGDVLAAAAEVVLGRRDLLDLTASGMSGDLAHELHEELEDREEVERLRAVGRYATSPPGGAPFPPPPADVGTYRGALLQSWLTGADSGVVEVP</sequence>
<evidence type="ECO:0000313" key="5">
    <source>
        <dbReference type="EMBL" id="KAK9845418.1"/>
    </source>
</evidence>
<dbReference type="InterPro" id="IPR003593">
    <property type="entry name" value="AAA+_ATPase"/>
</dbReference>
<dbReference type="PANTHER" id="PTHR23076">
    <property type="entry name" value="METALLOPROTEASE M41 FTSH"/>
    <property type="match status" value="1"/>
</dbReference>
<feature type="region of interest" description="Disordered" evidence="3">
    <location>
        <begin position="1"/>
        <end position="32"/>
    </location>
</feature>
<dbReference type="Pfam" id="PF17862">
    <property type="entry name" value="AAA_lid_3"/>
    <property type="match status" value="1"/>
</dbReference>
<dbReference type="GO" id="GO:0006508">
    <property type="term" value="P:proteolysis"/>
    <property type="evidence" value="ECO:0007669"/>
    <property type="project" value="UniProtKB-KW"/>
</dbReference>
<accession>A0AAW1SIS8</accession>
<dbReference type="Proteomes" id="UP001445335">
    <property type="component" value="Unassembled WGS sequence"/>
</dbReference>
<dbReference type="SUPFAM" id="SSF140990">
    <property type="entry name" value="FtsH protease domain-like"/>
    <property type="match status" value="1"/>
</dbReference>
<evidence type="ECO:0000256" key="2">
    <source>
        <dbReference type="ARBA" id="ARBA00022801"/>
    </source>
</evidence>
<dbReference type="InterPro" id="IPR027417">
    <property type="entry name" value="P-loop_NTPase"/>
</dbReference>
<protein>
    <recommendedName>
        <fullName evidence="4">AAA+ ATPase domain-containing protein</fullName>
    </recommendedName>
</protein>
<comment type="caution">
    <text evidence="5">The sequence shown here is derived from an EMBL/GenBank/DDBJ whole genome shotgun (WGS) entry which is preliminary data.</text>
</comment>
<organism evidence="5 6">
    <name type="scientific">Elliptochloris bilobata</name>
    <dbReference type="NCBI Taxonomy" id="381761"/>
    <lineage>
        <taxon>Eukaryota</taxon>
        <taxon>Viridiplantae</taxon>
        <taxon>Chlorophyta</taxon>
        <taxon>core chlorophytes</taxon>
        <taxon>Trebouxiophyceae</taxon>
        <taxon>Trebouxiophyceae incertae sedis</taxon>
        <taxon>Elliptochloris clade</taxon>
        <taxon>Elliptochloris</taxon>
    </lineage>
</organism>
<dbReference type="PANTHER" id="PTHR23076:SF37">
    <property type="entry name" value="ATP-DEPENDENT ZINC METALLOPROTEASE FTSH 4, MITOCHONDRIAL"/>
    <property type="match status" value="1"/>
</dbReference>
<dbReference type="FunFam" id="3.40.50.300:FF:002568">
    <property type="entry name" value="Cell division protein (FtsH)"/>
    <property type="match status" value="1"/>
</dbReference>
<proteinExistence type="predicted"/>
<evidence type="ECO:0000313" key="6">
    <source>
        <dbReference type="Proteomes" id="UP001445335"/>
    </source>
</evidence>
<dbReference type="GO" id="GO:0005524">
    <property type="term" value="F:ATP binding"/>
    <property type="evidence" value="ECO:0007669"/>
    <property type="project" value="InterPro"/>
</dbReference>
<dbReference type="InterPro" id="IPR003959">
    <property type="entry name" value="ATPase_AAA_core"/>
</dbReference>
<dbReference type="InterPro" id="IPR003960">
    <property type="entry name" value="ATPase_AAA_CS"/>
</dbReference>